<dbReference type="KEGG" id="clec:106667072"/>
<comment type="catalytic activity">
    <reaction evidence="4 6">
        <text>(6S)-5-formyl-5,6,7,8-tetrahydrofolate + ATP = (6R)-5,10-methenyltetrahydrofolate + ADP + phosphate</text>
        <dbReference type="Rhea" id="RHEA:10488"/>
        <dbReference type="ChEBI" id="CHEBI:30616"/>
        <dbReference type="ChEBI" id="CHEBI:43474"/>
        <dbReference type="ChEBI" id="CHEBI:57455"/>
        <dbReference type="ChEBI" id="CHEBI:57457"/>
        <dbReference type="ChEBI" id="CHEBI:456216"/>
        <dbReference type="EC" id="6.3.3.2"/>
    </reaction>
</comment>
<dbReference type="SUPFAM" id="SSF100950">
    <property type="entry name" value="NagB/RpiA/CoA transferase-like"/>
    <property type="match status" value="1"/>
</dbReference>
<comment type="cofactor">
    <cofactor evidence="6">
        <name>Mg(2+)</name>
        <dbReference type="ChEBI" id="CHEBI:18420"/>
    </cofactor>
</comment>
<evidence type="ECO:0000313" key="8">
    <source>
        <dbReference type="Proteomes" id="UP000494040"/>
    </source>
</evidence>
<comment type="similarity">
    <text evidence="1 6">Belongs to the 5-formyltetrahydrofolate cyclo-ligase family.</text>
</comment>
<dbReference type="Gene3D" id="3.40.50.10420">
    <property type="entry name" value="NagB/RpiA/CoA transferase-like"/>
    <property type="match status" value="1"/>
</dbReference>
<proteinExistence type="inferred from homology"/>
<dbReference type="GO" id="GO:0009396">
    <property type="term" value="P:folic acid-containing compound biosynthetic process"/>
    <property type="evidence" value="ECO:0007669"/>
    <property type="project" value="TreeGrafter"/>
</dbReference>
<keyword evidence="6" id="KW-0479">Metal-binding</keyword>
<reference evidence="7" key="1">
    <citation type="submission" date="2022-01" db="UniProtKB">
        <authorList>
            <consortium name="EnsemblMetazoa"/>
        </authorList>
    </citation>
    <scope>IDENTIFICATION</scope>
</reference>
<gene>
    <name evidence="7" type="primary">106667072</name>
</gene>
<dbReference type="GO" id="GO:0005524">
    <property type="term" value="F:ATP binding"/>
    <property type="evidence" value="ECO:0007669"/>
    <property type="project" value="UniProtKB-KW"/>
</dbReference>
<organism evidence="7 8">
    <name type="scientific">Cimex lectularius</name>
    <name type="common">Bed bug</name>
    <name type="synonym">Acanthia lectularia</name>
    <dbReference type="NCBI Taxonomy" id="79782"/>
    <lineage>
        <taxon>Eukaryota</taxon>
        <taxon>Metazoa</taxon>
        <taxon>Ecdysozoa</taxon>
        <taxon>Arthropoda</taxon>
        <taxon>Hexapoda</taxon>
        <taxon>Insecta</taxon>
        <taxon>Pterygota</taxon>
        <taxon>Neoptera</taxon>
        <taxon>Paraneoptera</taxon>
        <taxon>Hemiptera</taxon>
        <taxon>Heteroptera</taxon>
        <taxon>Panheteroptera</taxon>
        <taxon>Cimicomorpha</taxon>
        <taxon>Cimicidae</taxon>
        <taxon>Cimex</taxon>
    </lineage>
</organism>
<evidence type="ECO:0000256" key="3">
    <source>
        <dbReference type="ARBA" id="ARBA00022840"/>
    </source>
</evidence>
<dbReference type="GO" id="GO:0005739">
    <property type="term" value="C:mitochondrion"/>
    <property type="evidence" value="ECO:0007669"/>
    <property type="project" value="TreeGrafter"/>
</dbReference>
<keyword evidence="3 6" id="KW-0067">ATP-binding</keyword>
<evidence type="ECO:0000256" key="2">
    <source>
        <dbReference type="ARBA" id="ARBA00022741"/>
    </source>
</evidence>
<dbReference type="AlphaFoldDB" id="A0A8I6RRG9"/>
<sequence>MNQLFWVAFLDKHGGQWQNWKYWTTQKSEVLISRLITSNPRFNRIYIHPKQEDHNQDTMNQAAKIPVRTELKAIVNKLSSESIENQSNYIFKTLTSSEKYHKSSRIGVYLSMPTEVQTYSIIKHILENGKECFIPRYNPQVMVMVKLHSMEDYEALPKNKWNIKQPLESEIREDSTTQGGLDLILVPGLGFTERGERLGRGKGYYDKFLHNMNQLRKQNGKQLYTIGLAFKEQVRAQIPTTHLDYNLNEILYQK</sequence>
<evidence type="ECO:0000313" key="7">
    <source>
        <dbReference type="EnsemblMetazoa" id="XP_014250226.1"/>
    </source>
</evidence>
<name>A0A8I6RRG9_CIMLE</name>
<evidence type="ECO:0000256" key="4">
    <source>
        <dbReference type="ARBA" id="ARBA00036539"/>
    </source>
</evidence>
<protein>
    <recommendedName>
        <fullName evidence="5 6">5-formyltetrahydrofolate cyclo-ligase</fullName>
        <ecNumber evidence="5 6">6.3.3.2</ecNumber>
    </recommendedName>
</protein>
<dbReference type="PANTHER" id="PTHR23407:SF1">
    <property type="entry name" value="5-FORMYLTETRAHYDROFOLATE CYCLO-LIGASE"/>
    <property type="match status" value="1"/>
</dbReference>
<evidence type="ECO:0000256" key="1">
    <source>
        <dbReference type="ARBA" id="ARBA00010638"/>
    </source>
</evidence>
<dbReference type="PANTHER" id="PTHR23407">
    <property type="entry name" value="ATPASE INHIBITOR/5-FORMYLTETRAHYDROFOLATE CYCLO-LIGASE"/>
    <property type="match status" value="1"/>
</dbReference>
<dbReference type="InterPro" id="IPR024185">
    <property type="entry name" value="FTHF_cligase-like_sf"/>
</dbReference>
<dbReference type="GO" id="GO:0046872">
    <property type="term" value="F:metal ion binding"/>
    <property type="evidence" value="ECO:0007669"/>
    <property type="project" value="UniProtKB-KW"/>
</dbReference>
<evidence type="ECO:0000256" key="5">
    <source>
        <dbReference type="ARBA" id="ARBA00038966"/>
    </source>
</evidence>
<dbReference type="OMA" id="STIYPCQ"/>
<keyword evidence="2 6" id="KW-0547">Nucleotide-binding</keyword>
<dbReference type="NCBIfam" id="TIGR02727">
    <property type="entry name" value="MTHFS_bact"/>
    <property type="match status" value="1"/>
</dbReference>
<dbReference type="GO" id="GO:0035999">
    <property type="term" value="P:tetrahydrofolate interconversion"/>
    <property type="evidence" value="ECO:0007669"/>
    <property type="project" value="TreeGrafter"/>
</dbReference>
<dbReference type="Proteomes" id="UP000494040">
    <property type="component" value="Unassembled WGS sequence"/>
</dbReference>
<dbReference type="GO" id="GO:0030272">
    <property type="term" value="F:5-formyltetrahydrofolate cyclo-ligase activity"/>
    <property type="evidence" value="ECO:0007669"/>
    <property type="project" value="UniProtKB-EC"/>
</dbReference>
<dbReference type="OrthoDB" id="2015992at2759"/>
<dbReference type="EnsemblMetazoa" id="XM_014394740.2">
    <property type="protein sequence ID" value="XP_014250226.1"/>
    <property type="gene ID" value="LOC106667072"/>
</dbReference>
<keyword evidence="6" id="KW-0460">Magnesium</keyword>
<dbReference type="EC" id="6.3.3.2" evidence="5 6"/>
<dbReference type="Pfam" id="PF01812">
    <property type="entry name" value="5-FTHF_cyc-lig"/>
    <property type="match status" value="1"/>
</dbReference>
<accession>A0A8I6RRG9</accession>
<dbReference type="InterPro" id="IPR037171">
    <property type="entry name" value="NagB/RpiA_transferase-like"/>
</dbReference>
<dbReference type="InterPro" id="IPR002698">
    <property type="entry name" value="FTHF_cligase"/>
</dbReference>
<keyword evidence="8" id="KW-1185">Reference proteome</keyword>
<dbReference type="FunFam" id="3.40.50.10420:FF:000007">
    <property type="entry name" value="5-formyltetrahydrofolate cyclo-ligase"/>
    <property type="match status" value="1"/>
</dbReference>
<evidence type="ECO:0000256" key="6">
    <source>
        <dbReference type="RuleBase" id="RU361279"/>
    </source>
</evidence>